<dbReference type="RefSeq" id="WP_217790342.1">
    <property type="nucleotide sequence ID" value="NZ_JAHSPG010000003.1"/>
</dbReference>
<dbReference type="GO" id="GO:0016747">
    <property type="term" value="F:acyltransferase activity, transferring groups other than amino-acyl groups"/>
    <property type="evidence" value="ECO:0007669"/>
    <property type="project" value="InterPro"/>
</dbReference>
<dbReference type="AlphaFoldDB" id="A0A9E2S6P8"/>
<dbReference type="PROSITE" id="PS51186">
    <property type="entry name" value="GNAT"/>
    <property type="match status" value="1"/>
</dbReference>
<name>A0A9E2S6P8_9BACT</name>
<evidence type="ECO:0000259" key="1">
    <source>
        <dbReference type="PROSITE" id="PS51186"/>
    </source>
</evidence>
<dbReference type="CDD" id="cd04301">
    <property type="entry name" value="NAT_SF"/>
    <property type="match status" value="1"/>
</dbReference>
<sequence>MNIREANINDIAGMHRVRMAVKENVLDNPNLVTHEDYVRFITVGGKGWVCELENEIIGFSIISKSDPNVWALFVDPSYEGKGIGKRLHDLMLHWGFEQSHRTIWLSTMPGTRAENFYRKSGWRDAGLLKTGEIKFEMSYADWKQRHL</sequence>
<reference evidence="2" key="1">
    <citation type="submission" date="2021-06" db="EMBL/GenBank/DDBJ databases">
        <authorList>
            <person name="Huq M.A."/>
        </authorList>
    </citation>
    <scope>NUCLEOTIDE SEQUENCE</scope>
    <source>
        <strain evidence="2">MAH-26</strain>
    </source>
</reference>
<dbReference type="Pfam" id="PF00583">
    <property type="entry name" value="Acetyltransf_1"/>
    <property type="match status" value="1"/>
</dbReference>
<gene>
    <name evidence="2" type="ORF">KTO63_06005</name>
</gene>
<accession>A0A9E2S6P8</accession>
<dbReference type="Proteomes" id="UP000812270">
    <property type="component" value="Unassembled WGS sequence"/>
</dbReference>
<organism evidence="2 3">
    <name type="scientific">Pinibacter aurantiacus</name>
    <dbReference type="NCBI Taxonomy" id="2851599"/>
    <lineage>
        <taxon>Bacteria</taxon>
        <taxon>Pseudomonadati</taxon>
        <taxon>Bacteroidota</taxon>
        <taxon>Chitinophagia</taxon>
        <taxon>Chitinophagales</taxon>
        <taxon>Chitinophagaceae</taxon>
        <taxon>Pinibacter</taxon>
    </lineage>
</organism>
<evidence type="ECO:0000313" key="2">
    <source>
        <dbReference type="EMBL" id="MBV4356697.1"/>
    </source>
</evidence>
<comment type="caution">
    <text evidence="2">The sequence shown here is derived from an EMBL/GenBank/DDBJ whole genome shotgun (WGS) entry which is preliminary data.</text>
</comment>
<dbReference type="InterPro" id="IPR000182">
    <property type="entry name" value="GNAT_dom"/>
</dbReference>
<evidence type="ECO:0000313" key="3">
    <source>
        <dbReference type="Proteomes" id="UP000812270"/>
    </source>
</evidence>
<feature type="domain" description="N-acetyltransferase" evidence="1">
    <location>
        <begin position="1"/>
        <end position="142"/>
    </location>
</feature>
<dbReference type="EMBL" id="JAHSPG010000003">
    <property type="protein sequence ID" value="MBV4356697.1"/>
    <property type="molecule type" value="Genomic_DNA"/>
</dbReference>
<protein>
    <submittedName>
        <fullName evidence="2">GNAT family N-acetyltransferase</fullName>
    </submittedName>
</protein>
<keyword evidence="3" id="KW-1185">Reference proteome</keyword>
<proteinExistence type="predicted"/>